<evidence type="ECO:0000256" key="3">
    <source>
        <dbReference type="ARBA" id="ARBA00011906"/>
    </source>
</evidence>
<dbReference type="HOGENOM" id="CLU_013691_3_0_1"/>
<dbReference type="Gene3D" id="2.60.310.20">
    <property type="match status" value="1"/>
</dbReference>
<dbReference type="KEGG" id="mrr:Moror_16390"/>
<dbReference type="SUPFAM" id="SSF48056">
    <property type="entry name" value="Di-copper centre-containing domain"/>
    <property type="match status" value="1"/>
</dbReference>
<dbReference type="EC" id="1.14.18.1" evidence="3"/>
<dbReference type="InterPro" id="IPR002227">
    <property type="entry name" value="Tyrosinase_Cu-bd"/>
</dbReference>
<dbReference type="InterPro" id="IPR041640">
    <property type="entry name" value="Tyrosinase_C"/>
</dbReference>
<evidence type="ECO:0000256" key="10">
    <source>
        <dbReference type="ARBA" id="ARBA00048881"/>
    </source>
</evidence>
<evidence type="ECO:0000256" key="11">
    <source>
        <dbReference type="SAM" id="MobiDB-lite"/>
    </source>
</evidence>
<dbReference type="PANTHER" id="PTHR11474:SF76">
    <property type="entry name" value="SHKT DOMAIN-CONTAINING PROTEIN"/>
    <property type="match status" value="1"/>
</dbReference>
<dbReference type="AlphaFoldDB" id="V2XB88"/>
<evidence type="ECO:0000256" key="2">
    <source>
        <dbReference type="ARBA" id="ARBA00009928"/>
    </source>
</evidence>
<dbReference type="STRING" id="1381753.V2XB88"/>
<keyword evidence="4" id="KW-0479">Metal-binding</keyword>
<dbReference type="InterPro" id="IPR008922">
    <property type="entry name" value="Di-copper_centre_dom_sf"/>
</dbReference>
<keyword evidence="5" id="KW-0560">Oxidoreductase</keyword>
<dbReference type="InterPro" id="IPR050316">
    <property type="entry name" value="Tyrosinase/Hemocyanin"/>
</dbReference>
<evidence type="ECO:0000256" key="5">
    <source>
        <dbReference type="ARBA" id="ARBA00023002"/>
    </source>
</evidence>
<proteinExistence type="inferred from homology"/>
<evidence type="ECO:0000256" key="6">
    <source>
        <dbReference type="ARBA" id="ARBA00023008"/>
    </source>
</evidence>
<feature type="domain" description="Tyrosinase copper-binding" evidence="13">
    <location>
        <begin position="284"/>
        <end position="295"/>
    </location>
</feature>
<feature type="compositionally biased region" description="Polar residues" evidence="11">
    <location>
        <begin position="437"/>
        <end position="457"/>
    </location>
</feature>
<keyword evidence="8" id="KW-0470">Melanin biosynthesis</keyword>
<keyword evidence="6" id="KW-0186">Copper</keyword>
<dbReference type="PIRSF" id="PIRSF000340">
    <property type="entry name" value="MPO_fungal"/>
    <property type="match status" value="1"/>
</dbReference>
<dbReference type="PANTHER" id="PTHR11474">
    <property type="entry name" value="TYROSINASE FAMILY MEMBER"/>
    <property type="match status" value="1"/>
</dbReference>
<accession>V2XB88</accession>
<dbReference type="GO" id="GO:0046872">
    <property type="term" value="F:metal ion binding"/>
    <property type="evidence" value="ECO:0007669"/>
    <property type="project" value="UniProtKB-KW"/>
</dbReference>
<protein>
    <recommendedName>
        <fullName evidence="3">tyrosinase</fullName>
        <ecNumber evidence="3">1.14.18.1</ecNumber>
    </recommendedName>
</protein>
<dbReference type="Proteomes" id="UP000017559">
    <property type="component" value="Unassembled WGS sequence"/>
</dbReference>
<evidence type="ECO:0000313" key="15">
    <source>
        <dbReference type="Proteomes" id="UP000017559"/>
    </source>
</evidence>
<name>V2XB88_MONRO</name>
<evidence type="ECO:0000256" key="8">
    <source>
        <dbReference type="ARBA" id="ARBA00023101"/>
    </source>
</evidence>
<comment type="caution">
    <text evidence="14">The sequence shown here is derived from an EMBL/GenBank/DDBJ whole genome shotgun (WGS) entry which is preliminary data.</text>
</comment>
<evidence type="ECO:0000259" key="12">
    <source>
        <dbReference type="PROSITE" id="PS00497"/>
    </source>
</evidence>
<dbReference type="Gene3D" id="1.10.1280.10">
    <property type="entry name" value="Di-copper center containing domain from catechol oxidase"/>
    <property type="match status" value="1"/>
</dbReference>
<evidence type="ECO:0000259" key="13">
    <source>
        <dbReference type="PROSITE" id="PS00498"/>
    </source>
</evidence>
<sequence>MSHFLVAGAKGGSTQGAAAPNRREINDLVKDEVQFSLYIQALQSIYSDKSQSEVDSFFQIAAIHGLPYVPWNGSGQTPVDRNGWEGYCTHGDVLFPTFHRPYVFLIEQVLQAAAIKIASTYTVNAEQFKTAAQNLRQPYWDWAANSIPPSQVISDDQVTIITSDGSRKSVPNPLRRYTFNPIDRSFPRPYSLWRTTYRYPTSTTSQNPRENITALRNTLRSSQSQIKMQTYNLLTRVHTWPAFSNHTVGDGGSASNSLEAIHDNIHVAVGANGHMSDPAVAAFDPIFFLHHCQVDRLLSLWSALNPGVWVTPSTSENGTFTLRADTPIDRNSDLTPFWNTQSTYWTSNNITDTASLGYTYPEFNNINTSDPGAVQTAIARIVNQLYGGPVGNTLPRPLRSQFANLAAAEPGKAEKPQNGNALASSFVSFAAANTDNNKAPVPASNNGEAKQAPLSSETRSRGFAPSHGDGDDARAELSQAPTELEISNAIWDWTARIHAKKYEIGCSFAVPFFLGEVPSNPDDWFTADNFVGAYHAFVNGSVDQCANCRERRDLVIEGFVHLDDAIVRLSGLNSLDPSVVEPYLKEHLHWRITKASGEPVDPEAIPSMEVTVFATRLGLPTGSMFPIPEETRRCDDITAGRRGVRPASQA</sequence>
<feature type="region of interest" description="Disordered" evidence="11">
    <location>
        <begin position="437"/>
        <end position="479"/>
    </location>
</feature>
<evidence type="ECO:0000313" key="14">
    <source>
        <dbReference type="EMBL" id="ESK90992.1"/>
    </source>
</evidence>
<dbReference type="Pfam" id="PF00264">
    <property type="entry name" value="Tyrosinase"/>
    <property type="match status" value="1"/>
</dbReference>
<reference evidence="14 15" key="1">
    <citation type="journal article" date="2014" name="BMC Genomics">
        <title>Genome and secretome analysis of the hemibiotrophic fungal pathogen, Moniliophthora roreri, which causes frosty pod rot disease of cacao: mechanisms of the biotrophic and necrotrophic phases.</title>
        <authorList>
            <person name="Meinhardt L.W."/>
            <person name="Costa G.G.L."/>
            <person name="Thomazella D.P.T."/>
            <person name="Teixeira P.J.P.L."/>
            <person name="Carazzolle M.F."/>
            <person name="Schuster S.C."/>
            <person name="Carlson J.E."/>
            <person name="Guiltinan M.J."/>
            <person name="Mieczkowski P."/>
            <person name="Farmer A."/>
            <person name="Ramaraj T."/>
            <person name="Crozier J."/>
            <person name="Davis R.E."/>
            <person name="Shao J."/>
            <person name="Melnick R.L."/>
            <person name="Pereira G.A.G."/>
            <person name="Bailey B.A."/>
        </authorList>
    </citation>
    <scope>NUCLEOTIDE SEQUENCE [LARGE SCALE GENOMIC DNA]</scope>
    <source>
        <strain evidence="14 15">MCA 2997</strain>
    </source>
</reference>
<evidence type="ECO:0000256" key="1">
    <source>
        <dbReference type="ARBA" id="ARBA00001973"/>
    </source>
</evidence>
<dbReference type="OrthoDB" id="6132182at2759"/>
<dbReference type="GO" id="GO:0042438">
    <property type="term" value="P:melanin biosynthetic process"/>
    <property type="evidence" value="ECO:0007669"/>
    <property type="project" value="UniProtKB-KW"/>
</dbReference>
<dbReference type="GO" id="GO:0004503">
    <property type="term" value="F:tyrosinase activity"/>
    <property type="evidence" value="ECO:0007669"/>
    <property type="project" value="UniProtKB-EC"/>
</dbReference>
<comment type="similarity">
    <text evidence="2">Belongs to the tyrosinase family.</text>
</comment>
<dbReference type="EMBL" id="AWSO01000393">
    <property type="protein sequence ID" value="ESK90992.1"/>
    <property type="molecule type" value="Genomic_DNA"/>
</dbReference>
<comment type="catalytic activity">
    <reaction evidence="9">
        <text>2 L-dopa + O2 = 2 L-dopaquinone + 2 H2O</text>
        <dbReference type="Rhea" id="RHEA:34287"/>
        <dbReference type="ChEBI" id="CHEBI:15377"/>
        <dbReference type="ChEBI" id="CHEBI:15379"/>
        <dbReference type="ChEBI" id="CHEBI:57504"/>
        <dbReference type="ChEBI" id="CHEBI:57924"/>
        <dbReference type="EC" id="1.14.18.1"/>
    </reaction>
</comment>
<keyword evidence="7" id="KW-0503">Monooxygenase</keyword>
<evidence type="ECO:0000256" key="7">
    <source>
        <dbReference type="ARBA" id="ARBA00023033"/>
    </source>
</evidence>
<dbReference type="InterPro" id="IPR016216">
    <property type="entry name" value="Monophenol_mOase_fun"/>
</dbReference>
<dbReference type="PROSITE" id="PS00497">
    <property type="entry name" value="TYROSINASE_1"/>
    <property type="match status" value="1"/>
</dbReference>
<comment type="cofactor">
    <cofactor evidence="1">
        <name>Cu(2+)</name>
        <dbReference type="ChEBI" id="CHEBI:29036"/>
    </cofactor>
</comment>
<organism evidence="14 15">
    <name type="scientific">Moniliophthora roreri (strain MCA 2997)</name>
    <name type="common">Cocoa frosty pod rot fungus</name>
    <name type="synonym">Crinipellis roreri</name>
    <dbReference type="NCBI Taxonomy" id="1381753"/>
    <lineage>
        <taxon>Eukaryota</taxon>
        <taxon>Fungi</taxon>
        <taxon>Dikarya</taxon>
        <taxon>Basidiomycota</taxon>
        <taxon>Agaricomycotina</taxon>
        <taxon>Agaricomycetes</taxon>
        <taxon>Agaricomycetidae</taxon>
        <taxon>Agaricales</taxon>
        <taxon>Marasmiineae</taxon>
        <taxon>Marasmiaceae</taxon>
        <taxon>Moniliophthora</taxon>
    </lineage>
</organism>
<evidence type="ECO:0000256" key="9">
    <source>
        <dbReference type="ARBA" id="ARBA00048233"/>
    </source>
</evidence>
<evidence type="ECO:0000256" key="4">
    <source>
        <dbReference type="ARBA" id="ARBA00022723"/>
    </source>
</evidence>
<comment type="catalytic activity">
    <reaction evidence="10">
        <text>L-tyrosine + O2 = L-dopaquinone + H2O</text>
        <dbReference type="Rhea" id="RHEA:18117"/>
        <dbReference type="ChEBI" id="CHEBI:15377"/>
        <dbReference type="ChEBI" id="CHEBI:15379"/>
        <dbReference type="ChEBI" id="CHEBI:57924"/>
        <dbReference type="ChEBI" id="CHEBI:58315"/>
        <dbReference type="EC" id="1.14.18.1"/>
    </reaction>
</comment>
<feature type="domain" description="Tyrosinase copper-binding" evidence="12">
    <location>
        <begin position="90"/>
        <end position="107"/>
    </location>
</feature>
<gene>
    <name evidence="14" type="ORF">Moror_16390</name>
</gene>
<keyword evidence="15" id="KW-1185">Reference proteome</keyword>
<dbReference type="Pfam" id="PF18132">
    <property type="entry name" value="Tyrosinase_C"/>
    <property type="match status" value="1"/>
</dbReference>
<dbReference type="PRINTS" id="PR00092">
    <property type="entry name" value="TYROSINASE"/>
</dbReference>
<dbReference type="PROSITE" id="PS00498">
    <property type="entry name" value="TYROSINASE_2"/>
    <property type="match status" value="1"/>
</dbReference>